<dbReference type="Pfam" id="PF00001">
    <property type="entry name" value="7tm_1"/>
    <property type="match status" value="1"/>
</dbReference>
<feature type="domain" description="G-protein coupled receptors family 1 profile" evidence="10">
    <location>
        <begin position="42"/>
        <end position="326"/>
    </location>
</feature>
<evidence type="ECO:0000256" key="5">
    <source>
        <dbReference type="ARBA" id="ARBA00023136"/>
    </source>
</evidence>
<dbReference type="AlphaFoldDB" id="A0A368H5P8"/>
<dbReference type="InterPro" id="IPR017452">
    <property type="entry name" value="GPCR_Rhodpsn_7TM"/>
</dbReference>
<evidence type="ECO:0000313" key="11">
    <source>
        <dbReference type="EMBL" id="RCN51933.1"/>
    </source>
</evidence>
<evidence type="ECO:0000256" key="6">
    <source>
        <dbReference type="ARBA" id="ARBA00023170"/>
    </source>
</evidence>
<keyword evidence="5 9" id="KW-0472">Membrane</keyword>
<comment type="similarity">
    <text evidence="8">Belongs to the G-protein coupled receptor 1 family.</text>
</comment>
<evidence type="ECO:0000256" key="9">
    <source>
        <dbReference type="SAM" id="Phobius"/>
    </source>
</evidence>
<keyword evidence="7 8" id="KW-0807">Transducer</keyword>
<keyword evidence="12" id="KW-1185">Reference proteome</keyword>
<protein>
    <submittedName>
        <fullName evidence="11">7 transmembrane receptor</fullName>
    </submittedName>
</protein>
<dbReference type="PROSITE" id="PS00237">
    <property type="entry name" value="G_PROTEIN_RECEP_F1_1"/>
    <property type="match status" value="1"/>
</dbReference>
<comment type="subcellular location">
    <subcellularLocation>
        <location evidence="1">Membrane</location>
        <topology evidence="1">Multi-pass membrane protein</topology>
    </subcellularLocation>
</comment>
<organism evidence="11 12">
    <name type="scientific">Ancylostoma caninum</name>
    <name type="common">Dog hookworm</name>
    <dbReference type="NCBI Taxonomy" id="29170"/>
    <lineage>
        <taxon>Eukaryota</taxon>
        <taxon>Metazoa</taxon>
        <taxon>Ecdysozoa</taxon>
        <taxon>Nematoda</taxon>
        <taxon>Chromadorea</taxon>
        <taxon>Rhabditida</taxon>
        <taxon>Rhabditina</taxon>
        <taxon>Rhabditomorpha</taxon>
        <taxon>Strongyloidea</taxon>
        <taxon>Ancylostomatidae</taxon>
        <taxon>Ancylostomatinae</taxon>
        <taxon>Ancylostoma</taxon>
    </lineage>
</organism>
<keyword evidence="4 8" id="KW-0297">G-protein coupled receptor</keyword>
<dbReference type="PANTHER" id="PTHR24243:SF208">
    <property type="entry name" value="PYROKININ-1 RECEPTOR"/>
    <property type="match status" value="1"/>
</dbReference>
<dbReference type="PANTHER" id="PTHR24243">
    <property type="entry name" value="G-PROTEIN COUPLED RECEPTOR"/>
    <property type="match status" value="1"/>
</dbReference>
<evidence type="ECO:0000256" key="4">
    <source>
        <dbReference type="ARBA" id="ARBA00023040"/>
    </source>
</evidence>
<name>A0A368H5P8_ANCCA</name>
<feature type="transmembrane region" description="Helical" evidence="9">
    <location>
        <begin position="144"/>
        <end position="166"/>
    </location>
</feature>
<dbReference type="STRING" id="29170.A0A368H5P8"/>
<dbReference type="OrthoDB" id="5962705at2759"/>
<dbReference type="PRINTS" id="PR00237">
    <property type="entry name" value="GPCRRHODOPSN"/>
</dbReference>
<keyword evidence="3 9" id="KW-1133">Transmembrane helix</keyword>
<sequence length="417" mass="47596">MFARICQSKIRYTIIFVVPFQSNILIPTVIIYSTIFVIGIVGNICTCLVIIRNKSMHTHTNFYVFSLAVSDLLVLFLGLPMELHTLVDFAYPYVFGEWFCKGRAYLIEFTSYASILVICSFTVERWLAICHPLRSRSSSKVCRAYITIIVMWAISAVAALPVGYIVKINRLPLPPWAMNQPWTGKVSDDYETVKNTEFCAMDLGEQQLQKHLICFAFLVFFLVPAFLITIMYSQIATRIASTDTLLWVNKKEARTKSTQNMIKMLVSVVVSFFLCWLPFHMQRLLSLFISYHEGNVSPAVGTLSTLVFYISGCCYYSNSATNPILYNVFSEKFRKAFMRTILGQGIAKKLRPQWYLTRSSVMRSNMDNSLFPQRITGNHAKFLVVPDDRHAKTCAHHSLSNSFVKTSCSSRKLDGYL</sequence>
<dbReference type="EMBL" id="JOJR01000010">
    <property type="protein sequence ID" value="RCN51933.1"/>
    <property type="molecule type" value="Genomic_DNA"/>
</dbReference>
<keyword evidence="2 8" id="KW-0812">Transmembrane</keyword>
<keyword evidence="6 8" id="KW-0675">Receptor</keyword>
<evidence type="ECO:0000256" key="2">
    <source>
        <dbReference type="ARBA" id="ARBA00022692"/>
    </source>
</evidence>
<feature type="transmembrane region" description="Helical" evidence="9">
    <location>
        <begin position="29"/>
        <end position="51"/>
    </location>
</feature>
<feature type="transmembrane region" description="Helical" evidence="9">
    <location>
        <begin position="260"/>
        <end position="279"/>
    </location>
</feature>
<evidence type="ECO:0000256" key="1">
    <source>
        <dbReference type="ARBA" id="ARBA00004141"/>
    </source>
</evidence>
<evidence type="ECO:0000313" key="12">
    <source>
        <dbReference type="Proteomes" id="UP000252519"/>
    </source>
</evidence>
<evidence type="ECO:0000256" key="7">
    <source>
        <dbReference type="ARBA" id="ARBA00023224"/>
    </source>
</evidence>
<dbReference type="GO" id="GO:0008188">
    <property type="term" value="F:neuropeptide receptor activity"/>
    <property type="evidence" value="ECO:0007669"/>
    <property type="project" value="TreeGrafter"/>
</dbReference>
<dbReference type="InterPro" id="IPR000276">
    <property type="entry name" value="GPCR_Rhodpsn"/>
</dbReference>
<reference evidence="11 12" key="1">
    <citation type="submission" date="2014-10" db="EMBL/GenBank/DDBJ databases">
        <title>Draft genome of the hookworm Ancylostoma caninum.</title>
        <authorList>
            <person name="Mitreva M."/>
        </authorList>
    </citation>
    <scope>NUCLEOTIDE SEQUENCE [LARGE SCALE GENOMIC DNA]</scope>
    <source>
        <strain evidence="11 12">Baltimore</strain>
    </source>
</reference>
<accession>A0A368H5P8</accession>
<proteinExistence type="inferred from homology"/>
<feature type="transmembrane region" description="Helical" evidence="9">
    <location>
        <begin position="299"/>
        <end position="317"/>
    </location>
</feature>
<dbReference type="PROSITE" id="PS50262">
    <property type="entry name" value="G_PROTEIN_RECEP_F1_2"/>
    <property type="match status" value="1"/>
</dbReference>
<evidence type="ECO:0000259" key="10">
    <source>
        <dbReference type="PROSITE" id="PS50262"/>
    </source>
</evidence>
<dbReference type="GO" id="GO:0005886">
    <property type="term" value="C:plasma membrane"/>
    <property type="evidence" value="ECO:0007669"/>
    <property type="project" value="TreeGrafter"/>
</dbReference>
<dbReference type="Gene3D" id="1.20.1070.10">
    <property type="entry name" value="Rhodopsin 7-helix transmembrane proteins"/>
    <property type="match status" value="1"/>
</dbReference>
<feature type="transmembrane region" description="Helical" evidence="9">
    <location>
        <begin position="210"/>
        <end position="232"/>
    </location>
</feature>
<feature type="transmembrane region" description="Helical" evidence="9">
    <location>
        <begin position="103"/>
        <end position="123"/>
    </location>
</feature>
<comment type="caution">
    <text evidence="11">The sequence shown here is derived from an EMBL/GenBank/DDBJ whole genome shotgun (WGS) entry which is preliminary data.</text>
</comment>
<dbReference type="SUPFAM" id="SSF81321">
    <property type="entry name" value="Family A G protein-coupled receptor-like"/>
    <property type="match status" value="1"/>
</dbReference>
<feature type="transmembrane region" description="Helical" evidence="9">
    <location>
        <begin position="63"/>
        <end position="83"/>
    </location>
</feature>
<dbReference type="Proteomes" id="UP000252519">
    <property type="component" value="Unassembled WGS sequence"/>
</dbReference>
<evidence type="ECO:0000256" key="3">
    <source>
        <dbReference type="ARBA" id="ARBA00022989"/>
    </source>
</evidence>
<evidence type="ECO:0000256" key="8">
    <source>
        <dbReference type="RuleBase" id="RU000688"/>
    </source>
</evidence>
<gene>
    <name evidence="11" type="ORF">ANCCAN_02021</name>
</gene>